<gene>
    <name evidence="2" type="ORF">C3B54_111488</name>
</gene>
<dbReference type="RefSeq" id="WP_158665587.1">
    <property type="nucleotide sequence ID" value="NZ_CP026923.1"/>
</dbReference>
<accession>A0A2L2BRY9</accession>
<name>A0A2L2BRY9_9MICO</name>
<dbReference type="AlphaFoldDB" id="A0A2L2BRY9"/>
<dbReference type="OrthoDB" id="5118919at2"/>
<dbReference type="Proteomes" id="UP000243077">
    <property type="component" value="Chromosome"/>
</dbReference>
<keyword evidence="3" id="KW-1185">Reference proteome</keyword>
<evidence type="ECO:0000313" key="2">
    <source>
        <dbReference type="EMBL" id="AVG24428.1"/>
    </source>
</evidence>
<sequence>MVRSVWKLPPHWSDPTNRLSLDAGRASLEFLVAGVILFIPLVLLTVSLWGLQQAALATDAAARYGVRVFTQHTALSSAVPGTQRAISHTLETFSIDHDVDVSLMCRPTNGCLDPGSWVEITVVADVPLGSIPLIPAALPFSVPITGVAQAQVSDYRGDP</sequence>
<feature type="transmembrane region" description="Helical" evidence="1">
    <location>
        <begin position="30"/>
        <end position="51"/>
    </location>
</feature>
<reference evidence="2 3" key="1">
    <citation type="submission" date="2018-02" db="EMBL/GenBank/DDBJ databases">
        <title>Complete genome of the streamlined marine actinobacterium Pontimonas salivibrio CL-TW6 adapted to coastal planktonic lifestype.</title>
        <authorList>
            <person name="Cho B.C."/>
            <person name="Hardies S.C."/>
            <person name="Jang G.I."/>
            <person name="Hwang C.Y."/>
        </authorList>
    </citation>
    <scope>NUCLEOTIDE SEQUENCE [LARGE SCALE GENOMIC DNA]</scope>
    <source>
        <strain evidence="2 3">CL-TW6</strain>
    </source>
</reference>
<keyword evidence="1" id="KW-0472">Membrane</keyword>
<organism evidence="2 3">
    <name type="scientific">Pontimonas salivibrio</name>
    <dbReference type="NCBI Taxonomy" id="1159327"/>
    <lineage>
        <taxon>Bacteria</taxon>
        <taxon>Bacillati</taxon>
        <taxon>Actinomycetota</taxon>
        <taxon>Actinomycetes</taxon>
        <taxon>Micrococcales</taxon>
        <taxon>Microbacteriaceae</taxon>
        <taxon>Pontimonas</taxon>
    </lineage>
</organism>
<protein>
    <submittedName>
        <fullName evidence="2">Fimbriae protein TadE/F</fullName>
    </submittedName>
</protein>
<evidence type="ECO:0000256" key="1">
    <source>
        <dbReference type="SAM" id="Phobius"/>
    </source>
</evidence>
<evidence type="ECO:0000313" key="3">
    <source>
        <dbReference type="Proteomes" id="UP000243077"/>
    </source>
</evidence>
<proteinExistence type="predicted"/>
<keyword evidence="1" id="KW-1133">Transmembrane helix</keyword>
<dbReference type="KEGG" id="psai:C3B54_111488"/>
<keyword evidence="1" id="KW-0812">Transmembrane</keyword>
<dbReference type="EMBL" id="CP026923">
    <property type="protein sequence ID" value="AVG24428.1"/>
    <property type="molecule type" value="Genomic_DNA"/>
</dbReference>